<feature type="domain" description="SLH" evidence="3">
    <location>
        <begin position="1110"/>
        <end position="1169"/>
    </location>
</feature>
<keyword evidence="1" id="KW-0677">Repeat</keyword>
<evidence type="ECO:0000259" key="3">
    <source>
        <dbReference type="PROSITE" id="PS51272"/>
    </source>
</evidence>
<dbReference type="Proteomes" id="UP000184442">
    <property type="component" value="Unassembled WGS sequence"/>
</dbReference>
<sequence>MKKKNGCKFLSLFLVFVLIFSIITTGFIPAYAAEENLESYQAEAVGNPEIIAFGELTPEIAVQDEGISVTDAVYASDVESSVDETPPVPGGSGIISIQSYYATNQKIILTWTKATDDVSDQNQLKYYVYRSAEDNIRTVEECEANGELQNAGGSMDIGTFSWAWQDYTNTYYYNVIAEDGAGNKAAYQPVVRNGIQITQSQSVTLLKGYTSYTLSVSAFSDPEEPISYQWYYNTMDTYGSNAIELHGYTEKNFTLPDDLAAGYHYYFCKISIKGGSIWAYSNSIAVKVLYNPEAPSINGPTEMTLAEGYHDTYTNAYSISGTLPITVVKKSGHEKITWDETSKRLKITSGLPKGTYPVLLEASHPSGLKKTFTFTLTVINDAVLSGEVTIEGTPKFGETLSVDTSKLTIIPAITVTGDLIYEWRRSGSETIIGSESTYIISKEDIGKTITVTVKATDCDGFVATSPVNVEKADGSVIAAITGGYTGNGVTFTYRVNSIDNAEYSMDGIQWQESNEFDGFTIDSSPTTFYARIKETQTHKAGPYASIGPVTFIKLDNPQVPILDYTVSQEGDGRSINIMPVDNAEYKFGDEPWSGVFSKGGYIGGETVTIHIRYKETGTHNASMPNSITVNLEKANQEAPPVFKLNYTYNKKIGVFRVWIPEIPGAEYSFDGIVYDQTRTKIAAPGTTVTAYMRMKATQSHNESPAVSDTVTLPIFATSIIVSGMNGKSSITTKDGALQMLAKVLPEGASQDVIWSIVSGTGASINTSGLLQATGNGTVIVRATATDGTDVYGEMQVSISGQSSRGGSSGGRDSSYYERRSSSEGISQIEIKVFENNVTAIITVKETNDRDGNWVAPFSLEQISDAVDKAMKEAEKIGEGAIVNVVLKVEATANATTIENITPKEAVTKASKAGINSLTISTPVGSITFDSNTISDLSEKAAGDLKIKINRVDASSLLPEAQQIVGDRPVYDIIVTGGDKSISQFGGNVTVSVSYTPKEGEDTNAIVIYYINASGQLEVVTNGKYDPVTGMVTFTTRHFSKYAVGYHKIDFKDVDENAWYSKAVSFIAAREITTGTGDGNFNPEAKLTRGQFIVMFMKAYGIAPDTESKDNFADAVDTYYSGYLAAAKGLSISNGVGYNMFEPEKEITRQEMFTLLYNGLKAIARLPVGMTDKSLASFVDADSIEPWAKEAMKYLVVTGIIGGSGDKLNPTKTTTRGEMVQVLYNLLTRAN</sequence>
<dbReference type="SUPFAM" id="SSF49373">
    <property type="entry name" value="Invasin/intimin cell-adhesion fragments"/>
    <property type="match status" value="1"/>
</dbReference>
<proteinExistence type="predicted"/>
<feature type="domain" description="SLH" evidence="3">
    <location>
        <begin position="1174"/>
        <end position="1230"/>
    </location>
</feature>
<dbReference type="Gene3D" id="2.60.40.2700">
    <property type="match status" value="1"/>
</dbReference>
<feature type="domain" description="SLH" evidence="3">
    <location>
        <begin position="1046"/>
        <end position="1109"/>
    </location>
</feature>
<feature type="compositionally biased region" description="Low complexity" evidence="2">
    <location>
        <begin position="797"/>
        <end position="813"/>
    </location>
</feature>
<evidence type="ECO:0000256" key="2">
    <source>
        <dbReference type="SAM" id="MobiDB-lite"/>
    </source>
</evidence>
<accession>A0A1M6BRR9</accession>
<evidence type="ECO:0000313" key="4">
    <source>
        <dbReference type="EMBL" id="SHI51422.1"/>
    </source>
</evidence>
<dbReference type="PROSITE" id="PS51272">
    <property type="entry name" value="SLH"/>
    <property type="match status" value="3"/>
</dbReference>
<organism evidence="4 5">
    <name type="scientific">Lutispora thermophila DSM 19022</name>
    <dbReference type="NCBI Taxonomy" id="1122184"/>
    <lineage>
        <taxon>Bacteria</taxon>
        <taxon>Bacillati</taxon>
        <taxon>Bacillota</taxon>
        <taxon>Clostridia</taxon>
        <taxon>Lutisporales</taxon>
        <taxon>Lutisporaceae</taxon>
        <taxon>Lutispora</taxon>
    </lineage>
</organism>
<gene>
    <name evidence="4" type="ORF">SAMN02745176_00504</name>
</gene>
<reference evidence="4 5" key="1">
    <citation type="submission" date="2016-11" db="EMBL/GenBank/DDBJ databases">
        <authorList>
            <person name="Jaros S."/>
            <person name="Januszkiewicz K."/>
            <person name="Wedrychowicz H."/>
        </authorList>
    </citation>
    <scope>NUCLEOTIDE SEQUENCE [LARGE SCALE GENOMIC DNA]</scope>
    <source>
        <strain evidence="4 5">DSM 19022</strain>
    </source>
</reference>
<feature type="region of interest" description="Disordered" evidence="2">
    <location>
        <begin position="796"/>
        <end position="820"/>
    </location>
</feature>
<dbReference type="Gene3D" id="2.60.40.10">
    <property type="entry name" value="Immunoglobulins"/>
    <property type="match status" value="1"/>
</dbReference>
<name>A0A1M6BRR9_9FIRM</name>
<dbReference type="STRING" id="1122184.SAMN02745176_00504"/>
<dbReference type="InterPro" id="IPR001119">
    <property type="entry name" value="SLH_dom"/>
</dbReference>
<dbReference type="RefSeq" id="WP_073024190.1">
    <property type="nucleotide sequence ID" value="NZ_FQZS01000004.1"/>
</dbReference>
<dbReference type="EMBL" id="FQZS01000004">
    <property type="protein sequence ID" value="SHI51422.1"/>
    <property type="molecule type" value="Genomic_DNA"/>
</dbReference>
<dbReference type="AlphaFoldDB" id="A0A1M6BRR9"/>
<keyword evidence="5" id="KW-1185">Reference proteome</keyword>
<evidence type="ECO:0000313" key="5">
    <source>
        <dbReference type="Proteomes" id="UP000184442"/>
    </source>
</evidence>
<protein>
    <submittedName>
        <fullName evidence="4">S-layer homology domain-containing protein</fullName>
    </submittedName>
</protein>
<dbReference type="Pfam" id="PF00395">
    <property type="entry name" value="SLH"/>
    <property type="match status" value="3"/>
</dbReference>
<evidence type="ECO:0000256" key="1">
    <source>
        <dbReference type="ARBA" id="ARBA00022737"/>
    </source>
</evidence>
<dbReference type="InterPro" id="IPR008964">
    <property type="entry name" value="Invasin/intimin_cell_adhesion"/>
</dbReference>
<dbReference type="InterPro" id="IPR013783">
    <property type="entry name" value="Ig-like_fold"/>
</dbReference>
<dbReference type="Gene3D" id="2.60.40.1080">
    <property type="match status" value="1"/>
</dbReference>